<comment type="caution">
    <text evidence="1">The sequence shown here is derived from an EMBL/GenBank/DDBJ whole genome shotgun (WGS) entry which is preliminary data.</text>
</comment>
<reference evidence="1 2" key="1">
    <citation type="journal article" date="2018" name="Mol. Plant">
        <title>The genome of Artemisia annua provides insight into the evolution of Asteraceae family and artemisinin biosynthesis.</title>
        <authorList>
            <person name="Shen Q."/>
            <person name="Zhang L."/>
            <person name="Liao Z."/>
            <person name="Wang S."/>
            <person name="Yan T."/>
            <person name="Shi P."/>
            <person name="Liu M."/>
            <person name="Fu X."/>
            <person name="Pan Q."/>
            <person name="Wang Y."/>
            <person name="Lv Z."/>
            <person name="Lu X."/>
            <person name="Zhang F."/>
            <person name="Jiang W."/>
            <person name="Ma Y."/>
            <person name="Chen M."/>
            <person name="Hao X."/>
            <person name="Li L."/>
            <person name="Tang Y."/>
            <person name="Lv G."/>
            <person name="Zhou Y."/>
            <person name="Sun X."/>
            <person name="Brodelius P.E."/>
            <person name="Rose J.K.C."/>
            <person name="Tang K."/>
        </authorList>
    </citation>
    <scope>NUCLEOTIDE SEQUENCE [LARGE SCALE GENOMIC DNA]</scope>
    <source>
        <strain evidence="2">cv. Huhao1</strain>
        <tissue evidence="1">Leaf</tissue>
    </source>
</reference>
<name>A0A2U1LDK1_ARTAN</name>
<keyword evidence="2" id="KW-1185">Reference proteome</keyword>
<dbReference type="AlphaFoldDB" id="A0A2U1LDK1"/>
<sequence>MFSTPNFDELKKGQSFSHFDIHQEWMGWNVWAERKQRMGDFCKREERAYMDAESSYNEMLEEVEARREYRHGLIVELMKIERDCVLDECLVILRAAEQEDFAEISRLIMMSHSAALRAGEKGRVARKLRKLA</sequence>
<dbReference type="Proteomes" id="UP000245207">
    <property type="component" value="Unassembled WGS sequence"/>
</dbReference>
<protein>
    <submittedName>
        <fullName evidence="1">Uncharacterized protein</fullName>
    </submittedName>
</protein>
<proteinExistence type="predicted"/>
<gene>
    <name evidence="1" type="ORF">CTI12_AA502710</name>
</gene>
<evidence type="ECO:0000313" key="1">
    <source>
        <dbReference type="EMBL" id="PWA47070.1"/>
    </source>
</evidence>
<dbReference type="EMBL" id="PKPP01009983">
    <property type="protein sequence ID" value="PWA47070.1"/>
    <property type="molecule type" value="Genomic_DNA"/>
</dbReference>
<organism evidence="1 2">
    <name type="scientific">Artemisia annua</name>
    <name type="common">Sweet wormwood</name>
    <dbReference type="NCBI Taxonomy" id="35608"/>
    <lineage>
        <taxon>Eukaryota</taxon>
        <taxon>Viridiplantae</taxon>
        <taxon>Streptophyta</taxon>
        <taxon>Embryophyta</taxon>
        <taxon>Tracheophyta</taxon>
        <taxon>Spermatophyta</taxon>
        <taxon>Magnoliopsida</taxon>
        <taxon>eudicotyledons</taxon>
        <taxon>Gunneridae</taxon>
        <taxon>Pentapetalae</taxon>
        <taxon>asterids</taxon>
        <taxon>campanulids</taxon>
        <taxon>Asterales</taxon>
        <taxon>Asteraceae</taxon>
        <taxon>Asteroideae</taxon>
        <taxon>Anthemideae</taxon>
        <taxon>Artemisiinae</taxon>
        <taxon>Artemisia</taxon>
    </lineage>
</organism>
<evidence type="ECO:0000313" key="2">
    <source>
        <dbReference type="Proteomes" id="UP000245207"/>
    </source>
</evidence>
<accession>A0A2U1LDK1</accession>